<evidence type="ECO:0000313" key="2">
    <source>
        <dbReference type="EMBL" id="KAF2270343.1"/>
    </source>
</evidence>
<accession>A0A9P4NBY0</accession>
<dbReference type="EMBL" id="ML986579">
    <property type="protein sequence ID" value="KAF2270343.1"/>
    <property type="molecule type" value="Genomic_DNA"/>
</dbReference>
<reference evidence="3" key="1">
    <citation type="journal article" date="2020" name="Stud. Mycol.">
        <title>101 Dothideomycetes genomes: A test case for predicting lifestyles and emergence of pathogens.</title>
        <authorList>
            <person name="Haridas S."/>
            <person name="Albert R."/>
            <person name="Binder M."/>
            <person name="Bloem J."/>
            <person name="LaButti K."/>
            <person name="Salamov A."/>
            <person name="Andreopoulos B."/>
            <person name="Baker S."/>
            <person name="Barry K."/>
            <person name="Bills G."/>
            <person name="Bluhm B."/>
            <person name="Cannon C."/>
            <person name="Castanera R."/>
            <person name="Culley D."/>
            <person name="Daum C."/>
            <person name="Ezra D."/>
            <person name="Gonzalez J."/>
            <person name="Henrissat B."/>
            <person name="Kuo A."/>
            <person name="Liang C."/>
            <person name="Lipzen A."/>
            <person name="Lutzoni F."/>
            <person name="Magnuson J."/>
            <person name="Mondo S."/>
            <person name="Nolan M."/>
            <person name="Ohm R."/>
            <person name="Pangilinan J."/>
            <person name="Park H.-J."/>
            <person name="Ramirez L."/>
            <person name="Alfaro M."/>
            <person name="Sun H."/>
            <person name="Tritt A."/>
            <person name="Yoshinaga Y."/>
            <person name="Zwiers L.-H."/>
            <person name="Turgeon B."/>
            <person name="Goodwin S."/>
            <person name="Spatafora J."/>
            <person name="Crous P."/>
            <person name="Grigoriev I."/>
        </authorList>
    </citation>
    <scope>NUCLEOTIDE SEQUENCE [LARGE SCALE GENOMIC DNA]</scope>
    <source>
        <strain evidence="3">CBS 304.66</strain>
    </source>
</reference>
<comment type="caution">
    <text evidence="2">The sequence shown here is derived from an EMBL/GenBank/DDBJ whole genome shotgun (WGS) entry which is preliminary data.</text>
</comment>
<evidence type="ECO:0000256" key="1">
    <source>
        <dbReference type="SAM" id="MobiDB-lite"/>
    </source>
</evidence>
<gene>
    <name evidence="2" type="ORF">CC78DRAFT_538894</name>
</gene>
<protein>
    <submittedName>
        <fullName evidence="2">Uncharacterized protein</fullName>
    </submittedName>
</protein>
<dbReference type="AlphaFoldDB" id="A0A9P4NBY0"/>
<dbReference type="Proteomes" id="UP000800093">
    <property type="component" value="Unassembled WGS sequence"/>
</dbReference>
<name>A0A9P4NBY0_9PLEO</name>
<organism evidence="2 3">
    <name type="scientific">Lojkania enalia</name>
    <dbReference type="NCBI Taxonomy" id="147567"/>
    <lineage>
        <taxon>Eukaryota</taxon>
        <taxon>Fungi</taxon>
        <taxon>Dikarya</taxon>
        <taxon>Ascomycota</taxon>
        <taxon>Pezizomycotina</taxon>
        <taxon>Dothideomycetes</taxon>
        <taxon>Pleosporomycetidae</taxon>
        <taxon>Pleosporales</taxon>
        <taxon>Pleosporales incertae sedis</taxon>
        <taxon>Lojkania</taxon>
    </lineage>
</organism>
<feature type="region of interest" description="Disordered" evidence="1">
    <location>
        <begin position="87"/>
        <end position="112"/>
    </location>
</feature>
<keyword evidence="3" id="KW-1185">Reference proteome</keyword>
<proteinExistence type="predicted"/>
<evidence type="ECO:0000313" key="3">
    <source>
        <dbReference type="Proteomes" id="UP000800093"/>
    </source>
</evidence>
<sequence length="207" mass="23743">MRWLESPLPLVQPLSPQDSQATRLRHEHGQAQVSLDDVHAWSKAKKRLLNEDNSWQRTFEFVQDCDDLASRVSQELGNLKDIPRNSVLSEVSDNRDESERYSQQSNTLDPPRPVRSIVNLTVDQEYCCLVRMLLAREKTLKLDHWPSTNAHDSFPQNIAILRAFAPTHKAFVKFWGWSAPFASNRQVLTPILSAFARLVRGLNVVET</sequence>